<dbReference type="EMBL" id="JACPSX010000221">
    <property type="protein sequence ID" value="MBI3015682.1"/>
    <property type="molecule type" value="Genomic_DNA"/>
</dbReference>
<organism evidence="1 2">
    <name type="scientific">Tectimicrobiota bacterium</name>
    <dbReference type="NCBI Taxonomy" id="2528274"/>
    <lineage>
        <taxon>Bacteria</taxon>
        <taxon>Pseudomonadati</taxon>
        <taxon>Nitrospinota/Tectimicrobiota group</taxon>
        <taxon>Candidatus Tectimicrobiota</taxon>
    </lineage>
</organism>
<reference evidence="1" key="1">
    <citation type="submission" date="2020-07" db="EMBL/GenBank/DDBJ databases">
        <title>Huge and variable diversity of episymbiotic CPR bacteria and DPANN archaea in groundwater ecosystems.</title>
        <authorList>
            <person name="He C.Y."/>
            <person name="Keren R."/>
            <person name="Whittaker M."/>
            <person name="Farag I.F."/>
            <person name="Doudna J."/>
            <person name="Cate J.H.D."/>
            <person name="Banfield J.F."/>
        </authorList>
    </citation>
    <scope>NUCLEOTIDE SEQUENCE</scope>
    <source>
        <strain evidence="1">NC_groundwater_717_Ag_S-0.2um_59_8</strain>
    </source>
</reference>
<protein>
    <submittedName>
        <fullName evidence="1">Uncharacterized protein</fullName>
    </submittedName>
</protein>
<sequence>MELMSWLLAGVFALVAFWQFSAARSAYRKLNTLNEYVQFLLFQPKVYNDHREKFLGFVAEKSMASVSDQAMASYQAIENMAIQLEDKILVGNVASRGQRQESR</sequence>
<evidence type="ECO:0000313" key="1">
    <source>
        <dbReference type="EMBL" id="MBI3015682.1"/>
    </source>
</evidence>
<comment type="caution">
    <text evidence="1">The sequence shown here is derived from an EMBL/GenBank/DDBJ whole genome shotgun (WGS) entry which is preliminary data.</text>
</comment>
<proteinExistence type="predicted"/>
<dbReference type="Proteomes" id="UP000741360">
    <property type="component" value="Unassembled WGS sequence"/>
</dbReference>
<accession>A0A932M1C1</accession>
<gene>
    <name evidence="1" type="ORF">HYY65_11640</name>
</gene>
<dbReference type="AlphaFoldDB" id="A0A932M1C1"/>
<name>A0A932M1C1_UNCTE</name>
<evidence type="ECO:0000313" key="2">
    <source>
        <dbReference type="Proteomes" id="UP000741360"/>
    </source>
</evidence>